<dbReference type="PROSITE" id="PS00211">
    <property type="entry name" value="ABC_TRANSPORTER_1"/>
    <property type="match status" value="1"/>
</dbReference>
<dbReference type="SMART" id="SM00382">
    <property type="entry name" value="AAA"/>
    <property type="match status" value="1"/>
</dbReference>
<dbReference type="PANTHER" id="PTHR24221">
    <property type="entry name" value="ATP-BINDING CASSETTE SUB-FAMILY B"/>
    <property type="match status" value="1"/>
</dbReference>
<dbReference type="Gene3D" id="3.40.50.300">
    <property type="entry name" value="P-loop containing nucleotide triphosphate hydrolases"/>
    <property type="match status" value="1"/>
</dbReference>
<reference evidence="11 12" key="1">
    <citation type="submission" date="2019-04" db="EMBL/GenBank/DDBJ databases">
        <title>Lampropedia sp YIM MLB12 draf genome.</title>
        <authorList>
            <person name="Wang Y.-X."/>
        </authorList>
    </citation>
    <scope>NUCLEOTIDE SEQUENCE [LARGE SCALE GENOMIC DNA]</scope>
    <source>
        <strain evidence="11 12">YIM MLB12</strain>
    </source>
</reference>
<dbReference type="InterPro" id="IPR003439">
    <property type="entry name" value="ABC_transporter-like_ATP-bd"/>
</dbReference>
<dbReference type="RefSeq" id="WP_136406986.1">
    <property type="nucleotide sequence ID" value="NZ_SSWX01000016.1"/>
</dbReference>
<evidence type="ECO:0000256" key="1">
    <source>
        <dbReference type="ARBA" id="ARBA00004651"/>
    </source>
</evidence>
<dbReference type="OrthoDB" id="9802264at2"/>
<accession>A0A4S5BII7</accession>
<dbReference type="InterPro" id="IPR027417">
    <property type="entry name" value="P-loop_NTPase"/>
</dbReference>
<dbReference type="PROSITE" id="PS50929">
    <property type="entry name" value="ABC_TM1F"/>
    <property type="match status" value="1"/>
</dbReference>
<dbReference type="InterPro" id="IPR017871">
    <property type="entry name" value="ABC_transporter-like_CS"/>
</dbReference>
<dbReference type="InterPro" id="IPR003593">
    <property type="entry name" value="AAA+_ATPase"/>
</dbReference>
<feature type="transmembrane region" description="Helical" evidence="8">
    <location>
        <begin position="38"/>
        <end position="61"/>
    </location>
</feature>
<dbReference type="GO" id="GO:0016887">
    <property type="term" value="F:ATP hydrolysis activity"/>
    <property type="evidence" value="ECO:0007669"/>
    <property type="project" value="InterPro"/>
</dbReference>
<dbReference type="PROSITE" id="PS50893">
    <property type="entry name" value="ABC_TRANSPORTER_2"/>
    <property type="match status" value="1"/>
</dbReference>
<evidence type="ECO:0000256" key="2">
    <source>
        <dbReference type="ARBA" id="ARBA00022475"/>
    </source>
</evidence>
<name>A0A4S5BII7_9BURK</name>
<evidence type="ECO:0000256" key="8">
    <source>
        <dbReference type="SAM" id="Phobius"/>
    </source>
</evidence>
<protein>
    <submittedName>
        <fullName evidence="11">ATP-binding cassette domain-containing protein</fullName>
    </submittedName>
</protein>
<dbReference type="GO" id="GO:0005886">
    <property type="term" value="C:plasma membrane"/>
    <property type="evidence" value="ECO:0007669"/>
    <property type="project" value="UniProtKB-SubCell"/>
</dbReference>
<evidence type="ECO:0000256" key="3">
    <source>
        <dbReference type="ARBA" id="ARBA00022692"/>
    </source>
</evidence>
<comment type="subcellular location">
    <subcellularLocation>
        <location evidence="1">Cell membrane</location>
        <topology evidence="1">Multi-pass membrane protein</topology>
    </subcellularLocation>
</comment>
<dbReference type="InterPro" id="IPR036640">
    <property type="entry name" value="ABC1_TM_sf"/>
</dbReference>
<dbReference type="AlphaFoldDB" id="A0A4S5BII7"/>
<dbReference type="SUPFAM" id="SSF52540">
    <property type="entry name" value="P-loop containing nucleoside triphosphate hydrolases"/>
    <property type="match status" value="1"/>
</dbReference>
<dbReference type="EMBL" id="SSWX01000016">
    <property type="protein sequence ID" value="THJ32227.1"/>
    <property type="molecule type" value="Genomic_DNA"/>
</dbReference>
<keyword evidence="5 11" id="KW-0067">ATP-binding</keyword>
<feature type="transmembrane region" description="Helical" evidence="8">
    <location>
        <begin position="185"/>
        <end position="206"/>
    </location>
</feature>
<gene>
    <name evidence="11" type="ORF">E8K88_12395</name>
</gene>
<dbReference type="Pfam" id="PF00005">
    <property type="entry name" value="ABC_tran"/>
    <property type="match status" value="1"/>
</dbReference>
<evidence type="ECO:0000259" key="10">
    <source>
        <dbReference type="PROSITE" id="PS50929"/>
    </source>
</evidence>
<proteinExistence type="predicted"/>
<evidence type="ECO:0000313" key="11">
    <source>
        <dbReference type="EMBL" id="THJ32227.1"/>
    </source>
</evidence>
<dbReference type="GO" id="GO:0140359">
    <property type="term" value="F:ABC-type transporter activity"/>
    <property type="evidence" value="ECO:0007669"/>
    <property type="project" value="InterPro"/>
</dbReference>
<dbReference type="SUPFAM" id="SSF90123">
    <property type="entry name" value="ABC transporter transmembrane region"/>
    <property type="match status" value="1"/>
</dbReference>
<dbReference type="GO" id="GO:0005524">
    <property type="term" value="F:ATP binding"/>
    <property type="evidence" value="ECO:0007669"/>
    <property type="project" value="UniProtKB-KW"/>
</dbReference>
<keyword evidence="4" id="KW-0547">Nucleotide-binding</keyword>
<dbReference type="PANTHER" id="PTHR24221:SF654">
    <property type="entry name" value="ATP-BINDING CASSETTE SUB-FAMILY B MEMBER 6"/>
    <property type="match status" value="1"/>
</dbReference>
<comment type="caution">
    <text evidence="11">The sequence shown here is derived from an EMBL/GenBank/DDBJ whole genome shotgun (WGS) entry which is preliminary data.</text>
</comment>
<evidence type="ECO:0000259" key="9">
    <source>
        <dbReference type="PROSITE" id="PS50893"/>
    </source>
</evidence>
<evidence type="ECO:0000256" key="5">
    <source>
        <dbReference type="ARBA" id="ARBA00022840"/>
    </source>
</evidence>
<keyword evidence="2" id="KW-1003">Cell membrane</keyword>
<dbReference type="Proteomes" id="UP000306236">
    <property type="component" value="Unassembled WGS sequence"/>
</dbReference>
<feature type="domain" description="ABC transmembrane type-1" evidence="10">
    <location>
        <begin position="38"/>
        <end position="330"/>
    </location>
</feature>
<dbReference type="Gene3D" id="1.20.1560.10">
    <property type="entry name" value="ABC transporter type 1, transmembrane domain"/>
    <property type="match status" value="1"/>
</dbReference>
<organism evidence="11 12">
    <name type="scientific">Lampropedia aestuarii</name>
    <dbReference type="NCBI Taxonomy" id="2562762"/>
    <lineage>
        <taxon>Bacteria</taxon>
        <taxon>Pseudomonadati</taxon>
        <taxon>Pseudomonadota</taxon>
        <taxon>Betaproteobacteria</taxon>
        <taxon>Burkholderiales</taxon>
        <taxon>Comamonadaceae</taxon>
        <taxon>Lampropedia</taxon>
    </lineage>
</organism>
<feature type="domain" description="ABC transporter" evidence="9">
    <location>
        <begin position="362"/>
        <end position="578"/>
    </location>
</feature>
<keyword evidence="3 8" id="KW-0812">Transmembrane</keyword>
<feature type="transmembrane region" description="Helical" evidence="8">
    <location>
        <begin position="67"/>
        <end position="91"/>
    </location>
</feature>
<evidence type="ECO:0000313" key="12">
    <source>
        <dbReference type="Proteomes" id="UP000306236"/>
    </source>
</evidence>
<feature type="transmembrane region" description="Helical" evidence="8">
    <location>
        <begin position="301"/>
        <end position="320"/>
    </location>
</feature>
<evidence type="ECO:0000256" key="6">
    <source>
        <dbReference type="ARBA" id="ARBA00022989"/>
    </source>
</evidence>
<dbReference type="InterPro" id="IPR039421">
    <property type="entry name" value="Type_1_exporter"/>
</dbReference>
<dbReference type="InterPro" id="IPR011527">
    <property type="entry name" value="ABC1_TM_dom"/>
</dbReference>
<keyword evidence="7 8" id="KW-0472">Membrane</keyword>
<sequence>MKPKHSTPAPAARSTQSQWQALKLLFQALSANRLQGMLLGMALACATVVMGALLLGISGWFITSTAIAGLIATSAISFDVFTPSASIRLLALGRTASRYGERVTTHSAALNALVDLRERVFRALASRPAGQAPEQWHLQPARMLLRLTRDLNAAEALYLRLLVPSCSALLSTALISLWLAFHHVWLGLAVFVWFMAWGVGIVWWLVRATTAVALAQSRHAEQMRQQALDIAGGQAELVMAGQLPAWQARLNAKQAQVADLEVALQRRDAMAAAAWQTLHSLSMAAAVLLAAWLVLNGQMGVANAAFFILMAMAGMEPFAAMRRGAMEWAHTFLAARRLQAPLSSTQTTNAIALPEPAPGLAAQLRGVSVSSRRKELRIANCSFDIARGETVAIVGASGSGKSSLLALMAGELAASEGQVRSSASVALPQQSALFNDTVRANVNLQQLPLSDADIWSALEAAGLRDVIAARPLGLDERLGEGGLGLSKGQARRLSLARMFLANQQFWLLDEPTDGLDADTAGDVLERLAYTLTGKTAVIATHMQREAALAQRLLVIEAGRITQQVVQGTPEFDKVLAKLRDG</sequence>
<evidence type="ECO:0000256" key="7">
    <source>
        <dbReference type="ARBA" id="ARBA00023136"/>
    </source>
</evidence>
<evidence type="ECO:0000256" key="4">
    <source>
        <dbReference type="ARBA" id="ARBA00022741"/>
    </source>
</evidence>
<feature type="transmembrane region" description="Helical" evidence="8">
    <location>
        <begin position="157"/>
        <end position="179"/>
    </location>
</feature>
<keyword evidence="6 8" id="KW-1133">Transmembrane helix</keyword>
<keyword evidence="12" id="KW-1185">Reference proteome</keyword>